<comment type="caution">
    <text evidence="1">The sequence shown here is derived from an EMBL/GenBank/DDBJ whole genome shotgun (WGS) entry which is preliminary data.</text>
</comment>
<sequence length="178" mass="20629">MVWLRFTRVTWNEKVDLVEARLKDFGDRYISLLGKVTVINRFVFPLLWYPGTVLAAPEGVLVRLERAVFRFPWKAKTDLVRRKVVYQVPRQGGLSLVHFPSKLRFLLTKCVCSAVDRQMPFAYFVRYRGGLSFRWFFPTLFSNSVPHSVLSDEGNNTYYVNCRGRFAVQCGGPVPGHF</sequence>
<dbReference type="Proteomes" id="UP001152320">
    <property type="component" value="Chromosome 1"/>
</dbReference>
<evidence type="ECO:0000313" key="2">
    <source>
        <dbReference type="Proteomes" id="UP001152320"/>
    </source>
</evidence>
<keyword evidence="2" id="KW-1185">Reference proteome</keyword>
<reference evidence="1" key="1">
    <citation type="submission" date="2021-10" db="EMBL/GenBank/DDBJ databases">
        <title>Tropical sea cucumber genome reveals ecological adaptation and Cuvierian tubules defense mechanism.</title>
        <authorList>
            <person name="Chen T."/>
        </authorList>
    </citation>
    <scope>NUCLEOTIDE SEQUENCE</scope>
    <source>
        <strain evidence="1">Nanhai2018</strain>
        <tissue evidence="1">Muscle</tissue>
    </source>
</reference>
<protein>
    <submittedName>
        <fullName evidence="1">Uncharacterized protein</fullName>
    </submittedName>
</protein>
<evidence type="ECO:0000313" key="1">
    <source>
        <dbReference type="EMBL" id="KAJ8048652.1"/>
    </source>
</evidence>
<organism evidence="1 2">
    <name type="scientific">Holothuria leucospilota</name>
    <name type="common">Black long sea cucumber</name>
    <name type="synonym">Mertensiothuria leucospilota</name>
    <dbReference type="NCBI Taxonomy" id="206669"/>
    <lineage>
        <taxon>Eukaryota</taxon>
        <taxon>Metazoa</taxon>
        <taxon>Echinodermata</taxon>
        <taxon>Eleutherozoa</taxon>
        <taxon>Echinozoa</taxon>
        <taxon>Holothuroidea</taxon>
        <taxon>Aspidochirotacea</taxon>
        <taxon>Aspidochirotida</taxon>
        <taxon>Holothuriidae</taxon>
        <taxon>Holothuria</taxon>
    </lineage>
</organism>
<dbReference type="EMBL" id="JAIZAY010000001">
    <property type="protein sequence ID" value="KAJ8048652.1"/>
    <property type="molecule type" value="Genomic_DNA"/>
</dbReference>
<dbReference type="OrthoDB" id="1743609at2759"/>
<name>A0A9Q1CNI9_HOLLE</name>
<proteinExistence type="predicted"/>
<dbReference type="AlphaFoldDB" id="A0A9Q1CNI9"/>
<accession>A0A9Q1CNI9</accession>
<gene>
    <name evidence="1" type="ORF">HOLleu_01051</name>
</gene>